<feature type="domain" description="Transposase IS110-like N-terminal" evidence="1">
    <location>
        <begin position="6"/>
        <end position="150"/>
    </location>
</feature>
<dbReference type="KEGG" id="ntp:CRH09_17650"/>
<evidence type="ECO:0000259" key="1">
    <source>
        <dbReference type="Pfam" id="PF01548"/>
    </source>
</evidence>
<protein>
    <submittedName>
        <fullName evidence="5">IS110 family transposase</fullName>
    </submittedName>
</protein>
<dbReference type="PANTHER" id="PTHR33055">
    <property type="entry name" value="TRANSPOSASE FOR INSERTION SEQUENCE ELEMENT IS1111A"/>
    <property type="match status" value="1"/>
</dbReference>
<dbReference type="RefSeq" id="WP_098694857.1">
    <property type="nucleotide sequence ID" value="NZ_CP023778.1"/>
</dbReference>
<accession>A0A291RR43</accession>
<dbReference type="GeneID" id="88361702"/>
<evidence type="ECO:0000313" key="3">
    <source>
        <dbReference type="EMBL" id="ATL67744.1"/>
    </source>
</evidence>
<gene>
    <name evidence="3" type="ORF">CRH09_17650</name>
    <name evidence="4" type="ORF">CRH09_26625</name>
    <name evidence="5" type="ORF">CRH09_30955</name>
</gene>
<dbReference type="Proteomes" id="UP000221961">
    <property type="component" value="Chromosome"/>
</dbReference>
<reference evidence="5 6" key="1">
    <citation type="submission" date="2017-10" db="EMBL/GenBank/DDBJ databases">
        <title>Comparative genomics between pathogenic Norcardia.</title>
        <authorList>
            <person name="Zeng L."/>
        </authorList>
    </citation>
    <scope>NUCLEOTIDE SEQUENCE [LARGE SCALE GENOMIC DNA]</scope>
    <source>
        <strain evidence="5 6">NC_YFY_NT001</strain>
    </source>
</reference>
<evidence type="ECO:0000313" key="5">
    <source>
        <dbReference type="EMBL" id="ATL69943.1"/>
    </source>
</evidence>
<dbReference type="EMBL" id="CP023778">
    <property type="protein sequence ID" value="ATL69219.1"/>
    <property type="molecule type" value="Genomic_DNA"/>
</dbReference>
<organism evidence="5 6">
    <name type="scientific">Nocardia terpenica</name>
    <dbReference type="NCBI Taxonomy" id="455432"/>
    <lineage>
        <taxon>Bacteria</taxon>
        <taxon>Bacillati</taxon>
        <taxon>Actinomycetota</taxon>
        <taxon>Actinomycetes</taxon>
        <taxon>Mycobacteriales</taxon>
        <taxon>Nocardiaceae</taxon>
        <taxon>Nocardia</taxon>
    </lineage>
</organism>
<dbReference type="PANTHER" id="PTHR33055:SF17">
    <property type="entry name" value="THIRD ORF IN TRANSPOSON ISC1491"/>
    <property type="match status" value="1"/>
</dbReference>
<dbReference type="Pfam" id="PF02371">
    <property type="entry name" value="Transposase_20"/>
    <property type="match status" value="1"/>
</dbReference>
<name>A0A291RR43_9NOCA</name>
<dbReference type="GO" id="GO:0006313">
    <property type="term" value="P:DNA transposition"/>
    <property type="evidence" value="ECO:0007669"/>
    <property type="project" value="InterPro"/>
</dbReference>
<dbReference type="Pfam" id="PF01548">
    <property type="entry name" value="DEDD_Tnp_IS110"/>
    <property type="match status" value="1"/>
</dbReference>
<dbReference type="KEGG" id="ntp:CRH09_26625"/>
<dbReference type="EMBL" id="CP023778">
    <property type="protein sequence ID" value="ATL67744.1"/>
    <property type="molecule type" value="Genomic_DNA"/>
</dbReference>
<dbReference type="KEGG" id="ntp:CRH09_30955"/>
<dbReference type="InterPro" id="IPR003346">
    <property type="entry name" value="Transposase_20"/>
</dbReference>
<evidence type="ECO:0000313" key="4">
    <source>
        <dbReference type="EMBL" id="ATL69219.1"/>
    </source>
</evidence>
<dbReference type="InterPro" id="IPR047650">
    <property type="entry name" value="Transpos_IS110"/>
</dbReference>
<evidence type="ECO:0000259" key="2">
    <source>
        <dbReference type="Pfam" id="PF02371"/>
    </source>
</evidence>
<dbReference type="GO" id="GO:0003677">
    <property type="term" value="F:DNA binding"/>
    <property type="evidence" value="ECO:0007669"/>
    <property type="project" value="InterPro"/>
</dbReference>
<feature type="domain" description="Transposase IS116/IS110/IS902 C-terminal" evidence="2">
    <location>
        <begin position="219"/>
        <end position="301"/>
    </location>
</feature>
<dbReference type="GO" id="GO:0004803">
    <property type="term" value="F:transposase activity"/>
    <property type="evidence" value="ECO:0007669"/>
    <property type="project" value="InterPro"/>
</dbReference>
<proteinExistence type="predicted"/>
<dbReference type="EMBL" id="CP023778">
    <property type="protein sequence ID" value="ATL69943.1"/>
    <property type="molecule type" value="Genomic_DNA"/>
</dbReference>
<dbReference type="AlphaFoldDB" id="A0A291RR43"/>
<dbReference type="InterPro" id="IPR002525">
    <property type="entry name" value="Transp_IS110-like_N"/>
</dbReference>
<sequence length="345" mass="38430">MTIVGGLDVHRQQLTFDYVDTETGRVRWGQIRPATRDRLREWLGEHCPGGAAFAVEGCTGWRYVAEEVAAAGGVPHLADPAETSAARGPKKRAKTDRADAQLLRTLLLESRLPESWIPPEHVLEVRTMARLYCALSEERQAWQQRVHAQLFHQGCPPITALRTETGREALAEAELSPAGRRYVDTAMRRIDALTAELVSVKQQLEVFAHRQPGCRELQRRIYGVGWLCAAIIWAELGDARRFRNSGQVVRFAGLDVTVYSSDGKRSPGHLSRQGSPELRWAAYEAAVSATRRGSPDHDYYHTVADRAGGKNPALAVARKLLRRCYHILRELGDAAMDPIEEPEAA</sequence>
<dbReference type="NCBIfam" id="NF033542">
    <property type="entry name" value="transpos_IS110"/>
    <property type="match status" value="1"/>
</dbReference>
<evidence type="ECO:0000313" key="6">
    <source>
        <dbReference type="Proteomes" id="UP000221961"/>
    </source>
</evidence>